<dbReference type="AlphaFoldDB" id="A0A5B6Z3F1"/>
<evidence type="ECO:0000313" key="2">
    <source>
        <dbReference type="EMBL" id="MPA38737.1"/>
    </source>
</evidence>
<organism evidence="2">
    <name type="scientific">Davidia involucrata</name>
    <name type="common">Dove tree</name>
    <dbReference type="NCBI Taxonomy" id="16924"/>
    <lineage>
        <taxon>Eukaryota</taxon>
        <taxon>Viridiplantae</taxon>
        <taxon>Streptophyta</taxon>
        <taxon>Embryophyta</taxon>
        <taxon>Tracheophyta</taxon>
        <taxon>Spermatophyta</taxon>
        <taxon>Magnoliopsida</taxon>
        <taxon>eudicotyledons</taxon>
        <taxon>Gunneridae</taxon>
        <taxon>Pentapetalae</taxon>
        <taxon>asterids</taxon>
        <taxon>Cornales</taxon>
        <taxon>Nyssaceae</taxon>
        <taxon>Davidia</taxon>
    </lineage>
</organism>
<dbReference type="InterPro" id="IPR027951">
    <property type="entry name" value="Nepro_N"/>
</dbReference>
<proteinExistence type="predicted"/>
<feature type="domain" description="Nucleolus and neural progenitor protein-like N-terminal" evidence="1">
    <location>
        <begin position="18"/>
        <end position="177"/>
    </location>
</feature>
<gene>
    <name evidence="2" type="ORF">Din_008178</name>
</gene>
<dbReference type="EMBL" id="GHES01008178">
    <property type="protein sequence ID" value="MPA38737.1"/>
    <property type="molecule type" value="Transcribed_RNA"/>
</dbReference>
<name>A0A5B6Z3F1_DAVIN</name>
<dbReference type="Pfam" id="PF14780">
    <property type="entry name" value="NEPRO_N"/>
    <property type="match status" value="1"/>
</dbReference>
<accession>A0A5B6Z3F1</accession>
<reference evidence="2" key="1">
    <citation type="submission" date="2019-08" db="EMBL/GenBank/DDBJ databases">
        <title>Reference gene set and small RNA set construction with multiple tissues from Davidia involucrata Baill.</title>
        <authorList>
            <person name="Yang H."/>
            <person name="Zhou C."/>
            <person name="Li G."/>
            <person name="Wang J."/>
            <person name="Gao P."/>
            <person name="Wang M."/>
            <person name="Wang R."/>
            <person name="Zhao Y."/>
        </authorList>
    </citation>
    <scope>NUCLEOTIDE SEQUENCE</scope>
    <source>
        <tissue evidence="2">Mixed with DoveR01_LX</tissue>
    </source>
</reference>
<sequence>MDQVAEAHSELVHYMSSQSEIVEERLKSFLGQLQAECGILYRIVYKNKNQHRRCSYFQYLLKVTRDLKLLQSTHLDEILSSSFQVIYGKKPKQKVNLLESLKRRKCDGGKHNFMEQLLGAARLLSQMVEPMLKAATEISTLLARSFFMGFSLTILALLARLRVLVQQILLDVVSVFNMVSSLSQKEHSVKLTQEGFQVFREYYPTNEEAITLECVWETDKFVLFERINKNEIKNQDKDLGEDVSLGASAIQYQSIEALLGGDELGKADANYTSEEGPVHIKENNDHLVGSFIKDDDGMKVECSVEVEDGSGVAGSPSKNLPQEGGLVAVPSFPPSLNPLKDRSTSKNKVAFVSVKTPVLSTANQVGICIKKTESCNNGDKEDPFFNLLTGGNLKDSLF</sequence>
<protein>
    <recommendedName>
        <fullName evidence="1">Nucleolus and neural progenitor protein-like N-terminal domain-containing protein</fullName>
    </recommendedName>
</protein>
<evidence type="ECO:0000259" key="1">
    <source>
        <dbReference type="Pfam" id="PF14780"/>
    </source>
</evidence>
<dbReference type="PANTHER" id="PTHR34786:SF1">
    <property type="entry name" value="OS09G0504900 PROTEIN"/>
    <property type="match status" value="1"/>
</dbReference>
<dbReference type="PANTHER" id="PTHR34786">
    <property type="entry name" value="OS09G0504900 PROTEIN"/>
    <property type="match status" value="1"/>
</dbReference>